<name>A0A087T1B0_STEMI</name>
<dbReference type="OrthoDB" id="6606022at2759"/>
<keyword evidence="2" id="KW-1185">Reference proteome</keyword>
<protein>
    <submittedName>
        <fullName evidence="1">Uncharacterized protein</fullName>
    </submittedName>
</protein>
<accession>A0A087T1B0</accession>
<sequence>MITNVNAKFPGSSHDSFVWQSSEVRHVLSMHHETGSWHLGK</sequence>
<dbReference type="AlphaFoldDB" id="A0A087T1B0"/>
<gene>
    <name evidence="1" type="ORF">X975_00928</name>
</gene>
<dbReference type="EMBL" id="KK112934">
    <property type="protein sequence ID" value="KFM58899.1"/>
    <property type="molecule type" value="Genomic_DNA"/>
</dbReference>
<feature type="non-terminal residue" evidence="1">
    <location>
        <position position="41"/>
    </location>
</feature>
<evidence type="ECO:0000313" key="2">
    <source>
        <dbReference type="Proteomes" id="UP000054359"/>
    </source>
</evidence>
<reference evidence="1 2" key="1">
    <citation type="submission" date="2013-11" db="EMBL/GenBank/DDBJ databases">
        <title>Genome sequencing of Stegodyphus mimosarum.</title>
        <authorList>
            <person name="Bechsgaard J."/>
        </authorList>
    </citation>
    <scope>NUCLEOTIDE SEQUENCE [LARGE SCALE GENOMIC DNA]</scope>
</reference>
<organism evidence="1 2">
    <name type="scientific">Stegodyphus mimosarum</name>
    <name type="common">African social velvet spider</name>
    <dbReference type="NCBI Taxonomy" id="407821"/>
    <lineage>
        <taxon>Eukaryota</taxon>
        <taxon>Metazoa</taxon>
        <taxon>Ecdysozoa</taxon>
        <taxon>Arthropoda</taxon>
        <taxon>Chelicerata</taxon>
        <taxon>Arachnida</taxon>
        <taxon>Araneae</taxon>
        <taxon>Araneomorphae</taxon>
        <taxon>Entelegynae</taxon>
        <taxon>Eresoidea</taxon>
        <taxon>Eresidae</taxon>
        <taxon>Stegodyphus</taxon>
    </lineage>
</organism>
<proteinExistence type="predicted"/>
<evidence type="ECO:0000313" key="1">
    <source>
        <dbReference type="EMBL" id="KFM58899.1"/>
    </source>
</evidence>
<dbReference type="Proteomes" id="UP000054359">
    <property type="component" value="Unassembled WGS sequence"/>
</dbReference>